<proteinExistence type="predicted"/>
<sequence length="276" mass="30445">MNFPTTSSRRLTVPVFYSKFDDPIDVINIDVISLSTLRHTSPTNTHQPAEVIHPNPRQQATINDGRVTLQPVQGRQISFATGTTRPPITPGAMWNSILGNKGLLFVTYCRRDVLAEIESSEADPKAFMRKVSNEKSLETTAKVFTKLDNDLGPTGQTFTIVGNACPVTRITTTTEVPPRKPTTLEKDAPKPIVTLVYLRKPRKSKTNVPLSKRRPNCSLLQESSSNTPPSTPYVPPSRTDLDILFQPLFDELRNPPPSIDPPAPEVIAPMIAVVEA</sequence>
<feature type="compositionally biased region" description="Basic residues" evidence="1">
    <location>
        <begin position="204"/>
        <end position="215"/>
    </location>
</feature>
<organism evidence="2 3">
    <name type="scientific">Tanacetum coccineum</name>
    <dbReference type="NCBI Taxonomy" id="301880"/>
    <lineage>
        <taxon>Eukaryota</taxon>
        <taxon>Viridiplantae</taxon>
        <taxon>Streptophyta</taxon>
        <taxon>Embryophyta</taxon>
        <taxon>Tracheophyta</taxon>
        <taxon>Spermatophyta</taxon>
        <taxon>Magnoliopsida</taxon>
        <taxon>eudicotyledons</taxon>
        <taxon>Gunneridae</taxon>
        <taxon>Pentapetalae</taxon>
        <taxon>asterids</taxon>
        <taxon>campanulids</taxon>
        <taxon>Asterales</taxon>
        <taxon>Asteraceae</taxon>
        <taxon>Asteroideae</taxon>
        <taxon>Anthemideae</taxon>
        <taxon>Anthemidinae</taxon>
        <taxon>Tanacetum</taxon>
    </lineage>
</organism>
<evidence type="ECO:0000256" key="1">
    <source>
        <dbReference type="SAM" id="MobiDB-lite"/>
    </source>
</evidence>
<reference evidence="2" key="2">
    <citation type="submission" date="2022-01" db="EMBL/GenBank/DDBJ databases">
        <authorList>
            <person name="Yamashiro T."/>
            <person name="Shiraishi A."/>
            <person name="Satake H."/>
            <person name="Nakayama K."/>
        </authorList>
    </citation>
    <scope>NUCLEOTIDE SEQUENCE</scope>
</reference>
<feature type="compositionally biased region" description="Polar residues" evidence="1">
    <location>
        <begin position="218"/>
        <end position="228"/>
    </location>
</feature>
<evidence type="ECO:0000313" key="3">
    <source>
        <dbReference type="Proteomes" id="UP001151760"/>
    </source>
</evidence>
<comment type="caution">
    <text evidence="2">The sequence shown here is derived from an EMBL/GenBank/DDBJ whole genome shotgun (WGS) entry which is preliminary data.</text>
</comment>
<gene>
    <name evidence="2" type="ORF">Tco_0838125</name>
</gene>
<accession>A0ABQ5AR61</accession>
<dbReference type="Proteomes" id="UP001151760">
    <property type="component" value="Unassembled WGS sequence"/>
</dbReference>
<reference evidence="2" key="1">
    <citation type="journal article" date="2022" name="Int. J. Mol. Sci.">
        <title>Draft Genome of Tanacetum Coccineum: Genomic Comparison of Closely Related Tanacetum-Family Plants.</title>
        <authorList>
            <person name="Yamashiro T."/>
            <person name="Shiraishi A."/>
            <person name="Nakayama K."/>
            <person name="Satake H."/>
        </authorList>
    </citation>
    <scope>NUCLEOTIDE SEQUENCE</scope>
</reference>
<name>A0ABQ5AR61_9ASTR</name>
<keyword evidence="3" id="KW-1185">Reference proteome</keyword>
<protein>
    <submittedName>
        <fullName evidence="2">Uncharacterized protein</fullName>
    </submittedName>
</protein>
<feature type="region of interest" description="Disordered" evidence="1">
    <location>
        <begin position="204"/>
        <end position="235"/>
    </location>
</feature>
<evidence type="ECO:0000313" key="2">
    <source>
        <dbReference type="EMBL" id="GJT03663.1"/>
    </source>
</evidence>
<dbReference type="EMBL" id="BQNB010012446">
    <property type="protein sequence ID" value="GJT03663.1"/>
    <property type="molecule type" value="Genomic_DNA"/>
</dbReference>